<dbReference type="InterPro" id="IPR000477">
    <property type="entry name" value="RT_dom"/>
</dbReference>
<accession>A0A087SVI1</accession>
<evidence type="ECO:0000313" key="2">
    <source>
        <dbReference type="EMBL" id="KFM56870.1"/>
    </source>
</evidence>
<dbReference type="Pfam" id="PF00078">
    <property type="entry name" value="RVT_1"/>
    <property type="match status" value="1"/>
</dbReference>
<gene>
    <name evidence="2" type="ORF">X975_03629</name>
</gene>
<dbReference type="AlphaFoldDB" id="A0A087SVI1"/>
<keyword evidence="2" id="KW-0808">Transferase</keyword>
<name>A0A087SVI1_STEMI</name>
<proteinExistence type="predicted"/>
<feature type="domain" description="Reverse transcriptase" evidence="1">
    <location>
        <begin position="48"/>
        <end position="150"/>
    </location>
</feature>
<reference evidence="2 3" key="1">
    <citation type="submission" date="2013-11" db="EMBL/GenBank/DDBJ databases">
        <title>Genome sequencing of Stegodyphus mimosarum.</title>
        <authorList>
            <person name="Bechsgaard J."/>
        </authorList>
    </citation>
    <scope>NUCLEOTIDE SEQUENCE [LARGE SCALE GENOMIC DNA]</scope>
</reference>
<dbReference type="GO" id="GO:0003964">
    <property type="term" value="F:RNA-directed DNA polymerase activity"/>
    <property type="evidence" value="ECO:0007669"/>
    <property type="project" value="UniProtKB-KW"/>
</dbReference>
<evidence type="ECO:0000313" key="3">
    <source>
        <dbReference type="Proteomes" id="UP000054359"/>
    </source>
</evidence>
<keyword evidence="2" id="KW-0548">Nucleotidyltransferase</keyword>
<dbReference type="PANTHER" id="PTHR33332">
    <property type="entry name" value="REVERSE TRANSCRIPTASE DOMAIN-CONTAINING PROTEIN"/>
    <property type="match status" value="1"/>
</dbReference>
<protein>
    <submittedName>
        <fullName evidence="2">RNA-directed DNA polymerase from mobile element jockey</fullName>
    </submittedName>
</protein>
<sequence length="159" mass="18095">MHLQSTVEFIHESFHSKVLLISPKHLIGLRYYQQAHATWMLSAQLIHVINSYLTNYSFSVHVNSIISASCPSLSGMLQGSCLGLTLFNIFVKDIPKSTSVSLSLYADDMTILSQHKHLDRLVHHIQNYLSNLEHWLITWKIKINVGKYAALIFTHALLP</sequence>
<keyword evidence="3" id="KW-1185">Reference proteome</keyword>
<dbReference type="OrthoDB" id="6436989at2759"/>
<dbReference type="EMBL" id="KK112155">
    <property type="protein sequence ID" value="KFM56870.1"/>
    <property type="molecule type" value="Genomic_DNA"/>
</dbReference>
<organism evidence="2 3">
    <name type="scientific">Stegodyphus mimosarum</name>
    <name type="common">African social velvet spider</name>
    <dbReference type="NCBI Taxonomy" id="407821"/>
    <lineage>
        <taxon>Eukaryota</taxon>
        <taxon>Metazoa</taxon>
        <taxon>Ecdysozoa</taxon>
        <taxon>Arthropoda</taxon>
        <taxon>Chelicerata</taxon>
        <taxon>Arachnida</taxon>
        <taxon>Araneae</taxon>
        <taxon>Araneomorphae</taxon>
        <taxon>Entelegynae</taxon>
        <taxon>Eresoidea</taxon>
        <taxon>Eresidae</taxon>
        <taxon>Stegodyphus</taxon>
    </lineage>
</organism>
<dbReference type="Proteomes" id="UP000054359">
    <property type="component" value="Unassembled WGS sequence"/>
</dbReference>
<evidence type="ECO:0000259" key="1">
    <source>
        <dbReference type="Pfam" id="PF00078"/>
    </source>
</evidence>
<keyword evidence="2" id="KW-0695">RNA-directed DNA polymerase</keyword>
<feature type="non-terminal residue" evidence="2">
    <location>
        <position position="159"/>
    </location>
</feature>